<comment type="caution">
    <text evidence="6">The sequence shown here is derived from an EMBL/GenBank/DDBJ whole genome shotgun (WGS) entry which is preliminary data.</text>
</comment>
<evidence type="ECO:0000256" key="1">
    <source>
        <dbReference type="ARBA" id="ARBA00004370"/>
    </source>
</evidence>
<dbReference type="OrthoDB" id="1935639at2759"/>
<dbReference type="Proteomes" id="UP000652761">
    <property type="component" value="Unassembled WGS sequence"/>
</dbReference>
<gene>
    <name evidence="6" type="ORF">Taro_052371</name>
</gene>
<dbReference type="EMBL" id="NMUH01008868">
    <property type="protein sequence ID" value="MQM19364.1"/>
    <property type="molecule type" value="Genomic_DNA"/>
</dbReference>
<dbReference type="Pfam" id="PF01679">
    <property type="entry name" value="Pmp3"/>
    <property type="match status" value="1"/>
</dbReference>
<keyword evidence="5" id="KW-0472">Membrane</keyword>
<organism evidence="6 7">
    <name type="scientific">Colocasia esculenta</name>
    <name type="common">Wild taro</name>
    <name type="synonym">Arum esculentum</name>
    <dbReference type="NCBI Taxonomy" id="4460"/>
    <lineage>
        <taxon>Eukaryota</taxon>
        <taxon>Viridiplantae</taxon>
        <taxon>Streptophyta</taxon>
        <taxon>Embryophyta</taxon>
        <taxon>Tracheophyta</taxon>
        <taxon>Spermatophyta</taxon>
        <taxon>Magnoliopsida</taxon>
        <taxon>Liliopsida</taxon>
        <taxon>Araceae</taxon>
        <taxon>Aroideae</taxon>
        <taxon>Colocasieae</taxon>
        <taxon>Colocasia</taxon>
    </lineage>
</organism>
<keyword evidence="4" id="KW-1133">Transmembrane helix</keyword>
<comment type="subcellular location">
    <subcellularLocation>
        <location evidence="1">Membrane</location>
    </subcellularLocation>
</comment>
<dbReference type="PROSITE" id="PS01309">
    <property type="entry name" value="UPF0057"/>
    <property type="match status" value="1"/>
</dbReference>
<keyword evidence="3" id="KW-0812">Transmembrane</keyword>
<protein>
    <submittedName>
        <fullName evidence="6">Uncharacterized protein</fullName>
    </submittedName>
</protein>
<evidence type="ECO:0000256" key="5">
    <source>
        <dbReference type="ARBA" id="ARBA00023136"/>
    </source>
</evidence>
<name>A0A843XIE9_COLES</name>
<evidence type="ECO:0000256" key="3">
    <source>
        <dbReference type="ARBA" id="ARBA00022692"/>
    </source>
</evidence>
<dbReference type="GO" id="GO:0016020">
    <property type="term" value="C:membrane"/>
    <property type="evidence" value="ECO:0007669"/>
    <property type="project" value="UniProtKB-SubCell"/>
</dbReference>
<comment type="similarity">
    <text evidence="2">Belongs to the UPF0057 (PMP3) family.</text>
</comment>
<dbReference type="InterPro" id="IPR000612">
    <property type="entry name" value="PMP3"/>
</dbReference>
<keyword evidence="7" id="KW-1185">Reference proteome</keyword>
<sequence>MADSTATCVDILLAIILPPLGVFLKFGCKVRGGVLDLPAADALRISPRHHLRCVRHHQVGHGGRLKRIKASPTQIDACLMSVMTALFLLDLLKAGSSSVVGAGQQRAGSFHG</sequence>
<dbReference type="AlphaFoldDB" id="A0A843XIE9"/>
<reference evidence="6" key="1">
    <citation type="submission" date="2017-07" db="EMBL/GenBank/DDBJ databases">
        <title>Taro Niue Genome Assembly and Annotation.</title>
        <authorList>
            <person name="Atibalentja N."/>
            <person name="Keating K."/>
            <person name="Fields C.J."/>
        </authorList>
    </citation>
    <scope>NUCLEOTIDE SEQUENCE</scope>
    <source>
        <strain evidence="6">Niue_2</strain>
        <tissue evidence="6">Leaf</tissue>
    </source>
</reference>
<evidence type="ECO:0000313" key="6">
    <source>
        <dbReference type="EMBL" id="MQM19364.1"/>
    </source>
</evidence>
<accession>A0A843XIE9</accession>
<evidence type="ECO:0000256" key="2">
    <source>
        <dbReference type="ARBA" id="ARBA00009530"/>
    </source>
</evidence>
<evidence type="ECO:0000256" key="4">
    <source>
        <dbReference type="ARBA" id="ARBA00022989"/>
    </source>
</evidence>
<evidence type="ECO:0000313" key="7">
    <source>
        <dbReference type="Proteomes" id="UP000652761"/>
    </source>
</evidence>
<proteinExistence type="inferred from homology"/>